<accession>A0A086ZYZ0</accession>
<reference evidence="5 6" key="1">
    <citation type="submission" date="2014-03" db="EMBL/GenBank/DDBJ databases">
        <title>Genomics of Bifidobacteria.</title>
        <authorList>
            <person name="Ventura M."/>
            <person name="Milani C."/>
            <person name="Lugli G.A."/>
        </authorList>
    </citation>
    <scope>NUCLEOTIDE SEQUENCE [LARGE SCALE GENOMIC DNA]</scope>
    <source>
        <strain evidence="5 6">DSM 23969</strain>
    </source>
</reference>
<dbReference type="InterPro" id="IPR023296">
    <property type="entry name" value="Glyco_hydro_beta-prop_sf"/>
</dbReference>
<keyword evidence="6" id="KW-1185">Reference proteome</keyword>
<name>A0A086ZYZ0_9BIFI</name>
<protein>
    <submittedName>
        <fullName evidence="5">Alpha-L-arabinofuranosidase</fullName>
        <ecNumber evidence="5">3.2.1.55</ecNumber>
    </submittedName>
</protein>
<keyword evidence="4 5" id="KW-0326">Glycosidase</keyword>
<organism evidence="5 6">
    <name type="scientific">Bifidobacterium biavatii DSM 23969</name>
    <dbReference type="NCBI Taxonomy" id="1437608"/>
    <lineage>
        <taxon>Bacteria</taxon>
        <taxon>Bacillati</taxon>
        <taxon>Actinomycetota</taxon>
        <taxon>Actinomycetes</taxon>
        <taxon>Bifidobacteriales</taxon>
        <taxon>Bifidobacteriaceae</taxon>
        <taxon>Bifidobacterium</taxon>
    </lineage>
</organism>
<dbReference type="PANTHER" id="PTHR43817">
    <property type="entry name" value="GLYCOSYL HYDROLASE"/>
    <property type="match status" value="1"/>
</dbReference>
<dbReference type="CDD" id="cd18818">
    <property type="entry name" value="GH43_GbtXyl43B-like"/>
    <property type="match status" value="1"/>
</dbReference>
<proteinExistence type="inferred from homology"/>
<dbReference type="EMBL" id="JGYN01000008">
    <property type="protein sequence ID" value="KFI51740.1"/>
    <property type="molecule type" value="Genomic_DNA"/>
</dbReference>
<dbReference type="RefSeq" id="WP_033493709.1">
    <property type="nucleotide sequence ID" value="NZ_JDUU01000010.1"/>
</dbReference>
<dbReference type="InterPro" id="IPR006710">
    <property type="entry name" value="Glyco_hydro_43"/>
</dbReference>
<keyword evidence="2" id="KW-0732">Signal</keyword>
<comment type="caution">
    <text evidence="5">The sequence shown here is derived from an EMBL/GenBank/DDBJ whole genome shotgun (WGS) entry which is preliminary data.</text>
</comment>
<evidence type="ECO:0000256" key="4">
    <source>
        <dbReference type="ARBA" id="ARBA00023295"/>
    </source>
</evidence>
<evidence type="ECO:0000313" key="5">
    <source>
        <dbReference type="EMBL" id="KFI51740.1"/>
    </source>
</evidence>
<dbReference type="OrthoDB" id="177947at2"/>
<evidence type="ECO:0000256" key="1">
    <source>
        <dbReference type="ARBA" id="ARBA00009865"/>
    </source>
</evidence>
<dbReference type="Pfam" id="PF04616">
    <property type="entry name" value="Glyco_hydro_43"/>
    <property type="match status" value="1"/>
</dbReference>
<comment type="similarity">
    <text evidence="1">Belongs to the glycosyl hydrolase 43 family.</text>
</comment>
<evidence type="ECO:0000256" key="2">
    <source>
        <dbReference type="ARBA" id="ARBA00022729"/>
    </source>
</evidence>
<dbReference type="GO" id="GO:0046556">
    <property type="term" value="F:alpha-L-arabinofuranosidase activity"/>
    <property type="evidence" value="ECO:0007669"/>
    <property type="project" value="UniProtKB-EC"/>
</dbReference>
<dbReference type="Proteomes" id="UP000029108">
    <property type="component" value="Unassembled WGS sequence"/>
</dbReference>
<gene>
    <name evidence="5" type="ORF">BBIA_0656</name>
</gene>
<dbReference type="STRING" id="1437608.GCA_000771645_00246"/>
<sequence length="627" mass="68904">MTTTGTVAVYTKSGDGTYTNSAFAGAGELCDLECAMHLAVRRGDGPFVPMRNDTAVLFAVADEPTDERPRGVTKTLADPWLVARPDGGWMVMAVRRNRHGADDRHAGDAMLFRSANLVDYEPDGYLRLSDTPIRNPRCVWNRRSGRYLIEWRDERGVRQAESADLRSIGDVWTISDFTLQPIPDDALGIDGAIAGNAIAVDERTLDTVEGRLGVIRNAAVDQPTVRLRALHLGAHGGDVDATGTTSLAVPHTVVCRYSDGSTHAKQVVWNADDLARIDMTVPGSYAVRGRIIMRERPFPFIPDHLGDPCICRFRGRYYLTGSQLDGIVVRCADTIDGLAAAAPQRIVTVSSDGKDNVWAQEMHVIDGTAYVFTTLGPDGWSSVQAVVFRCDGDPMDPNAWEPARHVVRPDGSLLAHGGISLDMTYFEVGSVSYVMWSGRRFRDRTSGADGVYPANVYIATVDRSEPWRLTSDPVCVMRPLYGWDRCETEVDEGPYLLRHGDDLFVTVSGSSTGLADLYCVGLLHAKAGSDLLDPASWRELGYPILTKESVPGEYGPGHNSFVTDPDTGDDLLVYHAVPHDERNVAQERHTGIRRVHWAASGYPYLEMTPERDCDPRLRDVTLTVIVE</sequence>
<dbReference type="EC" id="3.2.1.55" evidence="5"/>
<keyword evidence="3 5" id="KW-0378">Hydrolase</keyword>
<dbReference type="SUPFAM" id="SSF75005">
    <property type="entry name" value="Arabinanase/levansucrase/invertase"/>
    <property type="match status" value="1"/>
</dbReference>
<evidence type="ECO:0000313" key="6">
    <source>
        <dbReference type="Proteomes" id="UP000029108"/>
    </source>
</evidence>
<evidence type="ECO:0000256" key="3">
    <source>
        <dbReference type="ARBA" id="ARBA00022801"/>
    </source>
</evidence>
<dbReference type="PANTHER" id="PTHR43817:SF1">
    <property type="entry name" value="HYDROLASE, FAMILY 43, PUTATIVE (AFU_ORTHOLOGUE AFUA_3G01660)-RELATED"/>
    <property type="match status" value="1"/>
</dbReference>
<dbReference type="GO" id="GO:0005975">
    <property type="term" value="P:carbohydrate metabolic process"/>
    <property type="evidence" value="ECO:0007669"/>
    <property type="project" value="InterPro"/>
</dbReference>
<dbReference type="AlphaFoldDB" id="A0A086ZYZ0"/>
<dbReference type="Gene3D" id="2.115.10.20">
    <property type="entry name" value="Glycosyl hydrolase domain, family 43"/>
    <property type="match status" value="1"/>
</dbReference>
<dbReference type="eggNOG" id="COG3940">
    <property type="taxonomic scope" value="Bacteria"/>
</dbReference>